<keyword evidence="7" id="KW-1185">Reference proteome</keyword>
<sequence length="248" mass="28161">MEHEYMNSHKLSICANCLALGFDKPLKRCAGCGMVDYCGKDCQKAHWKKHKPFCNLTQGKGSKSAYLDAQDPELAQRILIDAYRLRTAVDHDDGDCDHGIWYVDGGERFPKGAVWAEGDVYADFQQWLDLAEQSGVLSDWWRFEERMETMALAVDKDAEESVWKPIDQSDLFKRYEADMSVRTAMLVLAELVVGYEGKGPAMSDKWYIEFSENLDLHPEERARLISKSVQEVKKAFEEQGLGDDSGGK</sequence>
<keyword evidence="1" id="KW-0479">Metal-binding</keyword>
<dbReference type="Proteomes" id="UP000038010">
    <property type="component" value="Unassembled WGS sequence"/>
</dbReference>
<dbReference type="GO" id="GO:0008270">
    <property type="term" value="F:zinc ion binding"/>
    <property type="evidence" value="ECO:0007669"/>
    <property type="project" value="UniProtKB-KW"/>
</dbReference>
<dbReference type="InterPro" id="IPR002893">
    <property type="entry name" value="Znf_MYND"/>
</dbReference>
<dbReference type="Pfam" id="PF01753">
    <property type="entry name" value="zf-MYND"/>
    <property type="match status" value="1"/>
</dbReference>
<evidence type="ECO:0000313" key="6">
    <source>
        <dbReference type="EMBL" id="KPI41098.1"/>
    </source>
</evidence>
<dbReference type="Gene3D" id="6.10.140.2220">
    <property type="match status" value="1"/>
</dbReference>
<evidence type="ECO:0000256" key="4">
    <source>
        <dbReference type="PROSITE-ProRule" id="PRU00134"/>
    </source>
</evidence>
<name>A0A0N0NN47_9EURO</name>
<dbReference type="AlphaFoldDB" id="A0A0N0NN47"/>
<dbReference type="SUPFAM" id="SSF144232">
    <property type="entry name" value="HIT/MYND zinc finger-like"/>
    <property type="match status" value="1"/>
</dbReference>
<keyword evidence="3" id="KW-0862">Zinc</keyword>
<dbReference type="STRING" id="1664694.A0A0N0NN47"/>
<organism evidence="6 7">
    <name type="scientific">Cyphellophora attinorum</name>
    <dbReference type="NCBI Taxonomy" id="1664694"/>
    <lineage>
        <taxon>Eukaryota</taxon>
        <taxon>Fungi</taxon>
        <taxon>Dikarya</taxon>
        <taxon>Ascomycota</taxon>
        <taxon>Pezizomycotina</taxon>
        <taxon>Eurotiomycetes</taxon>
        <taxon>Chaetothyriomycetidae</taxon>
        <taxon>Chaetothyriales</taxon>
        <taxon>Cyphellophoraceae</taxon>
        <taxon>Cyphellophora</taxon>
    </lineage>
</organism>
<evidence type="ECO:0000256" key="2">
    <source>
        <dbReference type="ARBA" id="ARBA00022771"/>
    </source>
</evidence>
<evidence type="ECO:0000313" key="7">
    <source>
        <dbReference type="Proteomes" id="UP000038010"/>
    </source>
</evidence>
<evidence type="ECO:0000256" key="3">
    <source>
        <dbReference type="ARBA" id="ARBA00022833"/>
    </source>
</evidence>
<evidence type="ECO:0000256" key="1">
    <source>
        <dbReference type="ARBA" id="ARBA00022723"/>
    </source>
</evidence>
<keyword evidence="2 4" id="KW-0863">Zinc-finger</keyword>
<reference evidence="6 7" key="1">
    <citation type="submission" date="2015-06" db="EMBL/GenBank/DDBJ databases">
        <title>Draft genome of the ant-associated black yeast Phialophora attae CBS 131958.</title>
        <authorList>
            <person name="Moreno L.F."/>
            <person name="Stielow B.J."/>
            <person name="de Hoog S."/>
            <person name="Vicente V.A."/>
            <person name="Weiss V.A."/>
            <person name="de Vries M."/>
            <person name="Cruz L.M."/>
            <person name="Souza E.M."/>
        </authorList>
    </citation>
    <scope>NUCLEOTIDE SEQUENCE [LARGE SCALE GENOMIC DNA]</scope>
    <source>
        <strain evidence="6 7">CBS 131958</strain>
    </source>
</reference>
<comment type="caution">
    <text evidence="6">The sequence shown here is derived from an EMBL/GenBank/DDBJ whole genome shotgun (WGS) entry which is preliminary data.</text>
</comment>
<evidence type="ECO:0000259" key="5">
    <source>
        <dbReference type="PROSITE" id="PS50865"/>
    </source>
</evidence>
<dbReference type="GeneID" id="28740287"/>
<protein>
    <recommendedName>
        <fullName evidence="5">MYND-type domain-containing protein</fullName>
    </recommendedName>
</protein>
<dbReference type="RefSeq" id="XP_018001061.1">
    <property type="nucleotide sequence ID" value="XM_018148407.1"/>
</dbReference>
<dbReference type="EMBL" id="LFJN01000010">
    <property type="protein sequence ID" value="KPI41098.1"/>
    <property type="molecule type" value="Genomic_DNA"/>
</dbReference>
<dbReference type="PROSITE" id="PS50865">
    <property type="entry name" value="ZF_MYND_2"/>
    <property type="match status" value="1"/>
</dbReference>
<dbReference type="VEuPathDB" id="FungiDB:AB675_7997"/>
<proteinExistence type="predicted"/>
<gene>
    <name evidence="6" type="ORF">AB675_7997</name>
</gene>
<accession>A0A0N0NN47</accession>
<dbReference type="OrthoDB" id="432970at2759"/>
<feature type="domain" description="MYND-type" evidence="5">
    <location>
        <begin position="14"/>
        <end position="54"/>
    </location>
</feature>